<accession>H5V562</accession>
<keyword evidence="2" id="KW-1185">Reference proteome</keyword>
<name>H5V562_ATLHE</name>
<dbReference type="RefSeq" id="WP_002437329.1">
    <property type="nucleotide sequence ID" value="NZ_BAFF01000012.1"/>
</dbReference>
<dbReference type="EMBL" id="BAFF01000012">
    <property type="protein sequence ID" value="GAB53120.1"/>
    <property type="molecule type" value="Genomic_DNA"/>
</dbReference>
<dbReference type="Proteomes" id="UP000010297">
    <property type="component" value="Unassembled WGS sequence"/>
</dbReference>
<reference evidence="1 2" key="1">
    <citation type="submission" date="2012-02" db="EMBL/GenBank/DDBJ databases">
        <title>Whole genome shotgun sequence of Escherichia hermannii NBRC 105704.</title>
        <authorList>
            <person name="Yoshida I."/>
            <person name="Hosoyama A."/>
            <person name="Tsuchikane K."/>
            <person name="Katsumata H."/>
            <person name="Yamazaki S."/>
            <person name="Fujita N."/>
        </authorList>
    </citation>
    <scope>NUCLEOTIDE SEQUENCE [LARGE SCALE GENOMIC DNA]</scope>
    <source>
        <strain evidence="1 2">NBRC 105704</strain>
    </source>
</reference>
<evidence type="ECO:0000313" key="2">
    <source>
        <dbReference type="Proteomes" id="UP000010297"/>
    </source>
</evidence>
<dbReference type="AlphaFoldDB" id="H5V562"/>
<dbReference type="GeneID" id="92828173"/>
<gene>
    <name evidence="1" type="ORF">EH105704_12_00060</name>
</gene>
<comment type="caution">
    <text evidence="1">The sequence shown here is derived from an EMBL/GenBank/DDBJ whole genome shotgun (WGS) entry which is preliminary data.</text>
</comment>
<protein>
    <submittedName>
        <fullName evidence="1">Uncharacterized protein</fullName>
    </submittedName>
</protein>
<proteinExistence type="predicted"/>
<organism evidence="1 2">
    <name type="scientific">Atlantibacter hermannii NBRC 105704</name>
    <dbReference type="NCBI Taxonomy" id="1115512"/>
    <lineage>
        <taxon>Bacteria</taxon>
        <taxon>Pseudomonadati</taxon>
        <taxon>Pseudomonadota</taxon>
        <taxon>Gammaproteobacteria</taxon>
        <taxon>Enterobacterales</taxon>
        <taxon>Enterobacteriaceae</taxon>
        <taxon>Atlantibacter</taxon>
    </lineage>
</organism>
<sequence>MNIDKYQEFADYLRRIVDGERDQCVIDKNLLLTAAAAIDELSSRILNAHPGFQINKVTMMPCSSRTRTHKPLTRNRLD</sequence>
<evidence type="ECO:0000313" key="1">
    <source>
        <dbReference type="EMBL" id="GAB53120.1"/>
    </source>
</evidence>